<name>A0A7S4PNV4_GUITH</name>
<feature type="compositionally biased region" description="Basic and acidic residues" evidence="1">
    <location>
        <begin position="26"/>
        <end position="72"/>
    </location>
</feature>
<evidence type="ECO:0000256" key="1">
    <source>
        <dbReference type="SAM" id="MobiDB-lite"/>
    </source>
</evidence>
<protein>
    <recommendedName>
        <fullName evidence="2">Heterogeneous nuclear ribonucleoprotein Q acidic domain-containing protein</fullName>
    </recommendedName>
</protein>
<dbReference type="CDD" id="cd21039">
    <property type="entry name" value="NURR"/>
    <property type="match status" value="3"/>
</dbReference>
<dbReference type="Pfam" id="PF18360">
    <property type="entry name" value="hnRNP_Q_AcD"/>
    <property type="match status" value="3"/>
</dbReference>
<gene>
    <name evidence="3" type="ORF">GTHE00462_LOCUS39031</name>
</gene>
<reference evidence="3" key="1">
    <citation type="submission" date="2021-01" db="EMBL/GenBank/DDBJ databases">
        <authorList>
            <person name="Corre E."/>
            <person name="Pelletier E."/>
            <person name="Niang G."/>
            <person name="Scheremetjew M."/>
            <person name="Finn R."/>
            <person name="Kale V."/>
            <person name="Holt S."/>
            <person name="Cochrane G."/>
            <person name="Meng A."/>
            <person name="Brown T."/>
            <person name="Cohen L."/>
        </authorList>
    </citation>
    <scope>NUCLEOTIDE SEQUENCE</scope>
    <source>
        <strain evidence="3">CCMP 2712</strain>
    </source>
</reference>
<feature type="compositionally biased region" description="Basic and acidic residues" evidence="1">
    <location>
        <begin position="1"/>
        <end position="12"/>
    </location>
</feature>
<dbReference type="AlphaFoldDB" id="A0A7S4PNV4"/>
<dbReference type="OMA" id="YSMADYE"/>
<feature type="domain" description="Heterogeneous nuclear ribonucleoprotein Q acidic" evidence="2">
    <location>
        <begin position="96"/>
        <end position="162"/>
    </location>
</feature>
<organism evidence="3">
    <name type="scientific">Guillardia theta</name>
    <name type="common">Cryptophyte</name>
    <name type="synonym">Cryptomonas phi</name>
    <dbReference type="NCBI Taxonomy" id="55529"/>
    <lineage>
        <taxon>Eukaryota</taxon>
        <taxon>Cryptophyceae</taxon>
        <taxon>Pyrenomonadales</taxon>
        <taxon>Geminigeraceae</taxon>
        <taxon>Guillardia</taxon>
    </lineage>
</organism>
<sequence>MSSNENKRKVESPTEEDEASAAKKPKASEEEGEKPDSTQEKDVNEQKSDETKSDQNGHTSIETDSKQEEAKGEITPAQEKPVESSSKLPEVLDSKPATKAKLEWLFSTGKCRRDELDSKIVASLCDFSDSVGVQIIEHFCDADMSTMRSKSAFLAGVIKRFRTEGAAVRVMHPMGMNVPAVPPPAYTGMVFQPSPMIPPAGLIPSVQQKLDALFASGKCARSDIDSRCMEQLRALPEQYALEVVQKFNEADLSSIHSRSGFFMGIIKRFREQVQASDPSLTSQTFLSLPYSVQAKVETMFQSNLVYRTDLDAKCFMELLALPEASALEVIEKFCEANLRDIRNKTAFFLGIVKRVKQSNPSFSYGMGMAQGNMGMSGGQPQGYGGMAGGFQSGMMGMGMVGYPQMQSNFGMPNMQYGGQGSVYDPSQEQSQYPYGGQTGYP</sequence>
<feature type="domain" description="Heterogeneous nuclear ribonucleoprotein Q acidic" evidence="2">
    <location>
        <begin position="288"/>
        <end position="355"/>
    </location>
</feature>
<evidence type="ECO:0000259" key="2">
    <source>
        <dbReference type="Pfam" id="PF18360"/>
    </source>
</evidence>
<accession>A0A7S4PNV4</accession>
<dbReference type="EMBL" id="HBKN01049982">
    <property type="protein sequence ID" value="CAE2340755.1"/>
    <property type="molecule type" value="Transcribed_RNA"/>
</dbReference>
<evidence type="ECO:0000313" key="3">
    <source>
        <dbReference type="EMBL" id="CAE2340755.1"/>
    </source>
</evidence>
<feature type="region of interest" description="Disordered" evidence="1">
    <location>
        <begin position="418"/>
        <end position="441"/>
    </location>
</feature>
<feature type="domain" description="Heterogeneous nuclear ribonucleoprotein Q acidic" evidence="2">
    <location>
        <begin position="201"/>
        <end position="270"/>
    </location>
</feature>
<proteinExistence type="predicted"/>
<dbReference type="InterPro" id="IPR041337">
    <property type="entry name" value="hnRNP_Q_AcD"/>
</dbReference>
<feature type="region of interest" description="Disordered" evidence="1">
    <location>
        <begin position="1"/>
        <end position="92"/>
    </location>
</feature>